<name>A0A8H3FA75_9LECA</name>
<keyword evidence="4" id="KW-1185">Reference proteome</keyword>
<protein>
    <submittedName>
        <fullName evidence="3">Uncharacterized protein</fullName>
    </submittedName>
</protein>
<evidence type="ECO:0000313" key="4">
    <source>
        <dbReference type="Proteomes" id="UP000664203"/>
    </source>
</evidence>
<feature type="transmembrane region" description="Helical" evidence="2">
    <location>
        <begin position="211"/>
        <end position="236"/>
    </location>
</feature>
<feature type="compositionally biased region" description="Basic and acidic residues" evidence="1">
    <location>
        <begin position="414"/>
        <end position="425"/>
    </location>
</feature>
<dbReference type="OrthoDB" id="10458956at2759"/>
<feature type="compositionally biased region" description="Basic residues" evidence="1">
    <location>
        <begin position="136"/>
        <end position="145"/>
    </location>
</feature>
<keyword evidence="2" id="KW-0472">Membrane</keyword>
<dbReference type="EMBL" id="CAJPDR010000110">
    <property type="protein sequence ID" value="CAF9918328.1"/>
    <property type="molecule type" value="Genomic_DNA"/>
</dbReference>
<feature type="region of interest" description="Disordered" evidence="1">
    <location>
        <begin position="254"/>
        <end position="277"/>
    </location>
</feature>
<feature type="region of interest" description="Disordered" evidence="1">
    <location>
        <begin position="46"/>
        <end position="196"/>
    </location>
</feature>
<feature type="compositionally biased region" description="Polar residues" evidence="1">
    <location>
        <begin position="470"/>
        <end position="495"/>
    </location>
</feature>
<feature type="compositionally biased region" description="Basic residues" evidence="1">
    <location>
        <begin position="319"/>
        <end position="328"/>
    </location>
</feature>
<organism evidence="3 4">
    <name type="scientific">Alectoria fallacina</name>
    <dbReference type="NCBI Taxonomy" id="1903189"/>
    <lineage>
        <taxon>Eukaryota</taxon>
        <taxon>Fungi</taxon>
        <taxon>Dikarya</taxon>
        <taxon>Ascomycota</taxon>
        <taxon>Pezizomycotina</taxon>
        <taxon>Lecanoromycetes</taxon>
        <taxon>OSLEUM clade</taxon>
        <taxon>Lecanoromycetidae</taxon>
        <taxon>Lecanorales</taxon>
        <taxon>Lecanorineae</taxon>
        <taxon>Parmeliaceae</taxon>
        <taxon>Alectoria</taxon>
    </lineage>
</organism>
<comment type="caution">
    <text evidence="3">The sequence shown here is derived from an EMBL/GenBank/DDBJ whole genome shotgun (WGS) entry which is preliminary data.</text>
</comment>
<dbReference type="AlphaFoldDB" id="A0A8H3FA75"/>
<accession>A0A8H3FA75</accession>
<keyword evidence="2" id="KW-0812">Transmembrane</keyword>
<feature type="compositionally biased region" description="Polar residues" evidence="1">
    <location>
        <begin position="333"/>
        <end position="345"/>
    </location>
</feature>
<feature type="region of interest" description="Disordered" evidence="1">
    <location>
        <begin position="362"/>
        <end position="495"/>
    </location>
</feature>
<feature type="compositionally biased region" description="Polar residues" evidence="1">
    <location>
        <begin position="377"/>
        <end position="389"/>
    </location>
</feature>
<gene>
    <name evidence="3" type="ORF">ALECFALPRED_000646</name>
</gene>
<sequence length="495" mass="52988">MGARLRPAFGRTKDDLLPEESQLEAFPNDRFHYGLLGFLYKRRGGGGASLDGSSSGGGRSVSEGSSSPTRGEDGGLRVGQSAAPKSASPSASSSSWSWKKPLTPKAKSGTGGSSPSQPKIFVPDPRKLPKILKIPKMPKPKPKPKPKPEGKPPRNSLPGSAPAHPSQYGSGGHLPLVDGGGHNHDRAHPSPAPSCMNPKGIERLRCEKADAVVGTIFAIMALLLVPFLIYSCIMYCKRRKGGREVKHDEEDGIELTGGVNDYDTSPQIDRGREDDASNIDLAIGTPQESFTLANEQMQDQDPSPGSSLGRKPPPAKSVSRGRRGRGGRKLSPSIMSVTGSPSSGKIRTAMFGQAVQETNVVDVTSSMGDARRDSQRRYSSSGVDGTSDCSPLRDGKRQCSEDEGRNCAENGVEDVDRHMDAERRSRSSSRRSCSRVSEQQEEENDQPEATPSHCSSRRSSSNCPDAQPDNELNVQEDATTMQSVSRPSSIASCHE</sequence>
<feature type="region of interest" description="Disordered" evidence="1">
    <location>
        <begin position="295"/>
        <end position="345"/>
    </location>
</feature>
<evidence type="ECO:0000313" key="3">
    <source>
        <dbReference type="EMBL" id="CAF9918328.1"/>
    </source>
</evidence>
<keyword evidence="2" id="KW-1133">Transmembrane helix</keyword>
<feature type="compositionally biased region" description="Polar residues" evidence="1">
    <location>
        <begin position="295"/>
        <end position="306"/>
    </location>
</feature>
<evidence type="ECO:0000256" key="2">
    <source>
        <dbReference type="SAM" id="Phobius"/>
    </source>
</evidence>
<feature type="region of interest" description="Disordered" evidence="1">
    <location>
        <begin position="1"/>
        <end position="20"/>
    </location>
</feature>
<proteinExistence type="predicted"/>
<feature type="compositionally biased region" description="Low complexity" evidence="1">
    <location>
        <begin position="81"/>
        <end position="101"/>
    </location>
</feature>
<reference evidence="3" key="1">
    <citation type="submission" date="2021-03" db="EMBL/GenBank/DDBJ databases">
        <authorList>
            <person name="Tagirdzhanova G."/>
        </authorList>
    </citation>
    <scope>NUCLEOTIDE SEQUENCE</scope>
</reference>
<feature type="compositionally biased region" description="Basic and acidic residues" evidence="1">
    <location>
        <begin position="391"/>
        <end position="406"/>
    </location>
</feature>
<feature type="compositionally biased region" description="Gly residues" evidence="1">
    <location>
        <begin position="46"/>
        <end position="59"/>
    </location>
</feature>
<evidence type="ECO:0000256" key="1">
    <source>
        <dbReference type="SAM" id="MobiDB-lite"/>
    </source>
</evidence>
<dbReference type="Proteomes" id="UP000664203">
    <property type="component" value="Unassembled WGS sequence"/>
</dbReference>